<organism evidence="2 3">
    <name type="scientific">Novosphingobium chloroacetimidivorans</name>
    <dbReference type="NCBI Taxonomy" id="1428314"/>
    <lineage>
        <taxon>Bacteria</taxon>
        <taxon>Pseudomonadati</taxon>
        <taxon>Pseudomonadota</taxon>
        <taxon>Alphaproteobacteria</taxon>
        <taxon>Sphingomonadales</taxon>
        <taxon>Sphingomonadaceae</taxon>
        <taxon>Novosphingobium</taxon>
    </lineage>
</organism>
<dbReference type="EMBL" id="JACHLR010000035">
    <property type="protein sequence ID" value="MBB4860871.1"/>
    <property type="molecule type" value="Genomic_DNA"/>
</dbReference>
<comment type="caution">
    <text evidence="2">The sequence shown here is derived from an EMBL/GenBank/DDBJ whole genome shotgun (WGS) entry which is preliminary data.</text>
</comment>
<evidence type="ECO:0000256" key="1">
    <source>
        <dbReference type="SAM" id="MobiDB-lite"/>
    </source>
</evidence>
<accession>A0A7W7NXY4</accession>
<gene>
    <name evidence="2" type="ORF">HNO88_004217</name>
</gene>
<dbReference type="AlphaFoldDB" id="A0A7W7NXY4"/>
<feature type="region of interest" description="Disordered" evidence="1">
    <location>
        <begin position="44"/>
        <end position="79"/>
    </location>
</feature>
<reference evidence="2 3" key="1">
    <citation type="submission" date="2020-08" db="EMBL/GenBank/DDBJ databases">
        <title>Functional genomics of gut bacteria from endangered species of beetles.</title>
        <authorList>
            <person name="Carlos-Shanley C."/>
        </authorList>
    </citation>
    <scope>NUCLEOTIDE SEQUENCE [LARGE SCALE GENOMIC DNA]</scope>
    <source>
        <strain evidence="2 3">S00245</strain>
    </source>
</reference>
<evidence type="ECO:0000313" key="3">
    <source>
        <dbReference type="Proteomes" id="UP000555448"/>
    </source>
</evidence>
<sequence length="113" mass="12575">MKLPAAHIALARDCVRCWHPEAFTALTGEAVTEDESYVLKRRRAYRPVSENSASPPPGAAGRTGCRKARRASSAQSSNRWITLAMPSTGAPDTMRWWTPRPTKGEGRIVYEYK</sequence>
<protein>
    <submittedName>
        <fullName evidence="2">Uncharacterized protein</fullName>
    </submittedName>
</protein>
<name>A0A7W7NXY4_9SPHN</name>
<dbReference type="Proteomes" id="UP000555448">
    <property type="component" value="Unassembled WGS sequence"/>
</dbReference>
<evidence type="ECO:0000313" key="2">
    <source>
        <dbReference type="EMBL" id="MBB4860871.1"/>
    </source>
</evidence>
<proteinExistence type="predicted"/>
<keyword evidence="3" id="KW-1185">Reference proteome</keyword>